<dbReference type="GO" id="GO:0043565">
    <property type="term" value="F:sequence-specific DNA binding"/>
    <property type="evidence" value="ECO:0007669"/>
    <property type="project" value="TreeGrafter"/>
</dbReference>
<proteinExistence type="inferred from homology"/>
<dbReference type="Pfam" id="PF03466">
    <property type="entry name" value="LysR_substrate"/>
    <property type="match status" value="1"/>
</dbReference>
<evidence type="ECO:0000313" key="7">
    <source>
        <dbReference type="Proteomes" id="UP000439113"/>
    </source>
</evidence>
<dbReference type="RefSeq" id="WP_155447395.1">
    <property type="nucleotide sequence ID" value="NZ_JAOQNR010000004.1"/>
</dbReference>
<evidence type="ECO:0000259" key="5">
    <source>
        <dbReference type="PROSITE" id="PS50931"/>
    </source>
</evidence>
<dbReference type="InterPro" id="IPR058163">
    <property type="entry name" value="LysR-type_TF_proteobact-type"/>
</dbReference>
<dbReference type="Proteomes" id="UP000439113">
    <property type="component" value="Unassembled WGS sequence"/>
</dbReference>
<dbReference type="AlphaFoldDB" id="A0A6N8DS99"/>
<evidence type="ECO:0000256" key="1">
    <source>
        <dbReference type="ARBA" id="ARBA00009437"/>
    </source>
</evidence>
<gene>
    <name evidence="6" type="ORF">GJ654_17105</name>
</gene>
<protein>
    <submittedName>
        <fullName evidence="6">LysR family transcriptional regulator</fullName>
    </submittedName>
</protein>
<dbReference type="Gene3D" id="1.10.10.10">
    <property type="entry name" value="Winged helix-like DNA-binding domain superfamily/Winged helix DNA-binding domain"/>
    <property type="match status" value="1"/>
</dbReference>
<dbReference type="Pfam" id="PF00126">
    <property type="entry name" value="HTH_1"/>
    <property type="match status" value="1"/>
</dbReference>
<keyword evidence="3" id="KW-0238">DNA-binding</keyword>
<dbReference type="PROSITE" id="PS50931">
    <property type="entry name" value="HTH_LYSR"/>
    <property type="match status" value="1"/>
</dbReference>
<dbReference type="GO" id="GO:0003700">
    <property type="term" value="F:DNA-binding transcription factor activity"/>
    <property type="evidence" value="ECO:0007669"/>
    <property type="project" value="InterPro"/>
</dbReference>
<evidence type="ECO:0000256" key="2">
    <source>
        <dbReference type="ARBA" id="ARBA00023015"/>
    </source>
</evidence>
<keyword evidence="4" id="KW-0804">Transcription</keyword>
<name>A0A6N8DS99_RHOAC</name>
<dbReference type="PANTHER" id="PTHR30537:SF5">
    <property type="entry name" value="HTH-TYPE TRANSCRIPTIONAL ACTIVATOR TTDR-RELATED"/>
    <property type="match status" value="1"/>
</dbReference>
<keyword evidence="2" id="KW-0805">Transcription regulation</keyword>
<dbReference type="InterPro" id="IPR000847">
    <property type="entry name" value="LysR_HTH_N"/>
</dbReference>
<sequence length="307" mass="33171">MDRLEAMSILLTVVETGSLSAAGRKLNVPLATVSRKVSELEAHLGTRLFNRSSRQFTPTDAGLAYIAACRRILDDVEEAERVASGEFRTPKGDLIISAPIVFGRLHLLPVVVEFLRAYPEIDIKVIFADSMVDLFEEHIDLALRIGALPDSGLFATRLGSIRHIVCASPAYLAEQGVPRDLAELERHACVAFQTLSVAGLWKFKSTTITPRPRLVVNTAEAAIDAAIAGVGVTRVLSYQAEAAIRTGALTVVLEDCEPAPLPVNLVHSGERLLPLKLRAFLDFATPRLKARVVKAALQPAPDGDNAP</sequence>
<feature type="domain" description="HTH lysR-type" evidence="5">
    <location>
        <begin position="1"/>
        <end position="59"/>
    </location>
</feature>
<dbReference type="GO" id="GO:0006351">
    <property type="term" value="P:DNA-templated transcription"/>
    <property type="evidence" value="ECO:0007669"/>
    <property type="project" value="TreeGrafter"/>
</dbReference>
<comment type="similarity">
    <text evidence="1">Belongs to the LysR transcriptional regulatory family.</text>
</comment>
<dbReference type="InterPro" id="IPR036388">
    <property type="entry name" value="WH-like_DNA-bd_sf"/>
</dbReference>
<evidence type="ECO:0000256" key="4">
    <source>
        <dbReference type="ARBA" id="ARBA00023163"/>
    </source>
</evidence>
<dbReference type="CDD" id="cd08471">
    <property type="entry name" value="PBP2_CrgA_like_2"/>
    <property type="match status" value="1"/>
</dbReference>
<evidence type="ECO:0000256" key="3">
    <source>
        <dbReference type="ARBA" id="ARBA00023125"/>
    </source>
</evidence>
<dbReference type="OrthoDB" id="9786526at2"/>
<dbReference type="SUPFAM" id="SSF53850">
    <property type="entry name" value="Periplasmic binding protein-like II"/>
    <property type="match status" value="1"/>
</dbReference>
<dbReference type="InterPro" id="IPR036390">
    <property type="entry name" value="WH_DNA-bd_sf"/>
</dbReference>
<comment type="caution">
    <text evidence="6">The sequence shown here is derived from an EMBL/GenBank/DDBJ whole genome shotgun (WGS) entry which is preliminary data.</text>
</comment>
<dbReference type="FunFam" id="1.10.10.10:FF:000001">
    <property type="entry name" value="LysR family transcriptional regulator"/>
    <property type="match status" value="1"/>
</dbReference>
<accession>A0A6N8DS99</accession>
<reference evidence="6 7" key="1">
    <citation type="submission" date="2019-11" db="EMBL/GenBank/DDBJ databases">
        <title>Whole-genome sequence of a Rhodoblastus acidophilus DSM 142.</title>
        <authorList>
            <person name="Kyndt J.A."/>
            <person name="Meyer T.E."/>
        </authorList>
    </citation>
    <scope>NUCLEOTIDE SEQUENCE [LARGE SCALE GENOMIC DNA]</scope>
    <source>
        <strain evidence="6 7">DSM 142</strain>
    </source>
</reference>
<dbReference type="PANTHER" id="PTHR30537">
    <property type="entry name" value="HTH-TYPE TRANSCRIPTIONAL REGULATOR"/>
    <property type="match status" value="1"/>
</dbReference>
<dbReference type="SUPFAM" id="SSF46785">
    <property type="entry name" value="Winged helix' DNA-binding domain"/>
    <property type="match status" value="1"/>
</dbReference>
<dbReference type="EMBL" id="WNKS01000020">
    <property type="protein sequence ID" value="MTV32706.1"/>
    <property type="molecule type" value="Genomic_DNA"/>
</dbReference>
<organism evidence="6 7">
    <name type="scientific">Rhodoblastus acidophilus</name>
    <name type="common">Rhodopseudomonas acidophila</name>
    <dbReference type="NCBI Taxonomy" id="1074"/>
    <lineage>
        <taxon>Bacteria</taxon>
        <taxon>Pseudomonadati</taxon>
        <taxon>Pseudomonadota</taxon>
        <taxon>Alphaproteobacteria</taxon>
        <taxon>Hyphomicrobiales</taxon>
        <taxon>Rhodoblastaceae</taxon>
        <taxon>Rhodoblastus</taxon>
    </lineage>
</organism>
<evidence type="ECO:0000313" key="6">
    <source>
        <dbReference type="EMBL" id="MTV32706.1"/>
    </source>
</evidence>
<dbReference type="Gene3D" id="3.40.190.290">
    <property type="match status" value="1"/>
</dbReference>
<dbReference type="InterPro" id="IPR005119">
    <property type="entry name" value="LysR_subst-bd"/>
</dbReference>